<comment type="similarity">
    <text evidence="1">Belongs to the SRC/p160 nuclear receptor coactivator family.</text>
</comment>
<dbReference type="Pfam" id="PF08832">
    <property type="entry name" value="SRC-1"/>
    <property type="match status" value="1"/>
</dbReference>
<reference evidence="9 10" key="1">
    <citation type="submission" date="2022-01" db="EMBL/GenBank/DDBJ databases">
        <title>A high-quality chromosome-level genome assembly of rohu carp, Labeo rohita.</title>
        <authorList>
            <person name="Arick M.A. II"/>
            <person name="Hsu C.-Y."/>
            <person name="Magbanua Z."/>
            <person name="Pechanova O."/>
            <person name="Grover C."/>
            <person name="Miller E."/>
            <person name="Thrash A."/>
            <person name="Ezzel L."/>
            <person name="Alam S."/>
            <person name="Benzie J."/>
            <person name="Hamilton M."/>
            <person name="Karsi A."/>
            <person name="Lawrence M.L."/>
            <person name="Peterson D.G."/>
        </authorList>
    </citation>
    <scope>NUCLEOTIDE SEQUENCE [LARGE SCALE GENOMIC DNA]</scope>
    <source>
        <strain evidence="10">BAU-BD-2019</strain>
        <tissue evidence="9">Blood</tissue>
    </source>
</reference>
<dbReference type="CDD" id="cd00130">
    <property type="entry name" value="PAS"/>
    <property type="match status" value="1"/>
</dbReference>
<organism evidence="9 10">
    <name type="scientific">Labeo rohita</name>
    <name type="common">Indian major carp</name>
    <name type="synonym">Cyprinus rohita</name>
    <dbReference type="NCBI Taxonomy" id="84645"/>
    <lineage>
        <taxon>Eukaryota</taxon>
        <taxon>Metazoa</taxon>
        <taxon>Chordata</taxon>
        <taxon>Craniata</taxon>
        <taxon>Vertebrata</taxon>
        <taxon>Euteleostomi</taxon>
        <taxon>Actinopterygii</taxon>
        <taxon>Neopterygii</taxon>
        <taxon>Teleostei</taxon>
        <taxon>Ostariophysi</taxon>
        <taxon>Cypriniformes</taxon>
        <taxon>Cyprinidae</taxon>
        <taxon>Labeoninae</taxon>
        <taxon>Labeonini</taxon>
        <taxon>Labeo</taxon>
    </lineage>
</organism>
<dbReference type="InterPro" id="IPR014920">
    <property type="entry name" value="Nuc_rcpt_coact_Ncoa-typ"/>
</dbReference>
<evidence type="ECO:0000256" key="7">
    <source>
        <dbReference type="SAM" id="MobiDB-lite"/>
    </source>
</evidence>
<dbReference type="Pfam" id="PF00989">
    <property type="entry name" value="PAS"/>
    <property type="match status" value="1"/>
</dbReference>
<dbReference type="PANTHER" id="PTHR10684">
    <property type="entry name" value="NUCLEAR RECEPTOR COACTIVATOR"/>
    <property type="match status" value="1"/>
</dbReference>
<dbReference type="InterPro" id="IPR037077">
    <property type="entry name" value="Nuc_rcpt_coact_Ncoa_int_sf"/>
</dbReference>
<feature type="compositionally biased region" description="Low complexity" evidence="7">
    <location>
        <begin position="1086"/>
        <end position="1103"/>
    </location>
</feature>
<proteinExistence type="inferred from homology"/>
<feature type="compositionally biased region" description="Polar residues" evidence="7">
    <location>
        <begin position="545"/>
        <end position="561"/>
    </location>
</feature>
<feature type="compositionally biased region" description="Pro residues" evidence="7">
    <location>
        <begin position="381"/>
        <end position="390"/>
    </location>
</feature>
<dbReference type="InterPro" id="IPR014935">
    <property type="entry name" value="SRC/p160_LXXLL"/>
</dbReference>
<sequence length="1641" mass="177142">MCQINTSNLEVVQNATSQIDVVAESSALQKFLAAGLRRVLMRSLRSFDLERRKKSQAFLKSARCTYCSWLLSKKKAALMFPDDEVQKSDISSSSQGMVEKEALGPLLLEALDGFFFVVNREGRIVFVSENVTSYLGYPQEELMTSSVYSILHVGDHNEFVSKLLPKSLVNGVPWPQEQGRRNSHTFNCRLLKRPPDEVDAENQEARQQYELMQCFTVSQPRAVQEEGEAIMSLLSTDLQSCLICIACRMPRPPQIPVSTESFITKQDPTGKIISIETSALRATGRPGWDILVRKCICAFFDSQGNEPSHAKKLLYEVMTHGTAISPLYHFTLDDGTSLSAQTRCKFCCPPNPDVQPFIMGIHTIDREHNTASSQENTTPSLPSPAAPPSRSPALQPSSDLSLHLNNSNGTCATPGPPTPTPPGYLMPSRVGPSQQVSSPSPLGSPLTATPTSFMSPRPPRGSPGLASSPRVPGHPFSPSAPGIHSPAGGLTRQQSGGDSVSFSLPSPLPPRQTPTPSSSPARQPPAKPPEASADEFKAAAAGNPKLNQLLDSASEQDSQARPTPVAQCPASHSSLTERHKILHRLLQDSSPADAGKEPDIKKEPPTSPNAALVARGHGKEPQDHQLLRFLLDTDEKDLEDLPPPAALSLHTVKVKAEKKGSRENVPCGAAAGTNTVSAVACSPQSSDKPSPQFPSTDLDTLNQLLPTLRSAVGGKSVEEPVLVQPNEDNLSIGLNVKRESPGTSNQAFPDGSNLSNQSSFEFCDPSTPNQGQVPDLGQTDPFQPPKESSSPFANPTSLNSFNTNTGLAKLELPESQQFQPLSLVEPMTFDSSLGNQTQAPLSSPQEQCVPCPLDEMLCPPTTPEGCNDEKALLEQLVTFLSRTDESELAELDRALGIDKIVQSGCLEPVTQTFPQSQPPTPVPMDPKLPSYPSQFPTSPSQFPAEMGTAQGMSFGAPRMAFPGNVGMTVRPGMNRAPGVPNQLRLPPNQLRLQLQQRLQGPQQLQNRLAAMGQFPQGGHVAMGMRQGMQQPQMPSQPPLNAQMMAQRQRELYSFQHRQRQLLQQKVMLMRQGINTGPLGAQRVPKGPQQQQPPQQQQFGFPPGYNAVPGNTPTSPSHFNPMGGPLDPKLPARGGMGNQGIMGGIQGQFGGPVNTPVQQGLFQQFGGSGMIQQADPSFAPELSPTSPLLSPQNSTSQSPLLQQAQPPPGYQSPDIKNWQQGAMANNSMYNQAGQPVSQSFGQQGVYNNMSITVSMAGGSGAVSTLPPIGPSVGMGNNNLGNVTSMCNDQVQQVQVFADVQCTVNLVGSDSYLNQSGPIGSQKGPNGPPTAQSQQKSLLQQLLTDISAGSVSGPRLVRFHSRSTKCSFLVTFLNVKSFRKGEKITFQNLPSQRCSASWRAAQQLSSDWSGSETGAGCVATFMNKHRQDGRLLCSAYPSAAGFPGYTVLKQQTFFNNVLHISPLSSCEYEPLRVNSAYQCCLRRRVVQRSEVLFRATSAPSAAFSSSLTAHKTTVAQSDTTFRSLATDLPNMQMPPLEELKFFGKNLARQALVIGSLERAGCSTSLLPSLALSFEDIPHRTAFCPSRSVLSGLARSVPSAKNHYAKPFIWRILPFLGRCRQSVTCWVQHLQDCPAGCKTVFRIY</sequence>
<dbReference type="InterPro" id="IPR013767">
    <property type="entry name" value="PAS_fold"/>
</dbReference>
<dbReference type="Gene3D" id="3.30.450.20">
    <property type="entry name" value="PAS domain"/>
    <property type="match status" value="2"/>
</dbReference>
<feature type="compositionally biased region" description="Low complexity" evidence="7">
    <location>
        <begin position="427"/>
        <end position="452"/>
    </location>
</feature>
<dbReference type="InterPro" id="IPR017426">
    <property type="entry name" value="Nuclear_rcpt_coactivator"/>
</dbReference>
<evidence type="ECO:0000259" key="8">
    <source>
        <dbReference type="PROSITE" id="PS50112"/>
    </source>
</evidence>
<dbReference type="Gene3D" id="6.10.140.410">
    <property type="match status" value="1"/>
</dbReference>
<evidence type="ECO:0000256" key="4">
    <source>
        <dbReference type="ARBA" id="ARBA00023159"/>
    </source>
</evidence>
<dbReference type="Pfam" id="PF14598">
    <property type="entry name" value="PAS_11"/>
    <property type="match status" value="1"/>
</dbReference>
<dbReference type="SMART" id="SM00091">
    <property type="entry name" value="PAS"/>
    <property type="match status" value="1"/>
</dbReference>
<feature type="compositionally biased region" description="Low complexity" evidence="7">
    <location>
        <begin position="391"/>
        <end position="408"/>
    </location>
</feature>
<keyword evidence="6" id="KW-0539">Nucleus</keyword>
<evidence type="ECO:0000256" key="2">
    <source>
        <dbReference type="ARBA" id="ARBA00022737"/>
    </source>
</evidence>
<dbReference type="SMART" id="SM01151">
    <property type="entry name" value="DUF1518"/>
    <property type="match status" value="1"/>
</dbReference>
<keyword evidence="4" id="KW-0010">Activator</keyword>
<evidence type="ECO:0000256" key="6">
    <source>
        <dbReference type="ARBA" id="ARBA00023242"/>
    </source>
</evidence>
<feature type="region of interest" description="Disordered" evidence="7">
    <location>
        <begin position="1313"/>
        <end position="1334"/>
    </location>
</feature>
<feature type="compositionally biased region" description="Pro residues" evidence="7">
    <location>
        <begin position="414"/>
        <end position="424"/>
    </location>
</feature>
<feature type="region of interest" description="Disordered" evidence="7">
    <location>
        <begin position="1075"/>
        <end position="1215"/>
    </location>
</feature>
<evidence type="ECO:0000256" key="5">
    <source>
        <dbReference type="ARBA" id="ARBA00023163"/>
    </source>
</evidence>
<dbReference type="EMBL" id="JACTAM010000020">
    <property type="protein sequence ID" value="KAI2652135.1"/>
    <property type="molecule type" value="Genomic_DNA"/>
</dbReference>
<evidence type="ECO:0000256" key="1">
    <source>
        <dbReference type="ARBA" id="ARBA00009933"/>
    </source>
</evidence>
<feature type="compositionally biased region" description="Gly residues" evidence="7">
    <location>
        <begin position="1133"/>
        <end position="1149"/>
    </location>
</feature>
<dbReference type="Pfam" id="PF08815">
    <property type="entry name" value="Nuc_rec_co-act"/>
    <property type="match status" value="1"/>
</dbReference>
<dbReference type="InterPro" id="IPR009110">
    <property type="entry name" value="Nuc_rcpt_coact"/>
</dbReference>
<name>A0ABQ8LN97_LABRO</name>
<protein>
    <submittedName>
        <fullName evidence="9">Nuclear receptor coactivator 1</fullName>
    </submittedName>
</protein>
<feature type="compositionally biased region" description="Polar residues" evidence="7">
    <location>
        <begin position="786"/>
        <end position="802"/>
    </location>
</feature>
<accession>A0ABQ8LN97</accession>
<dbReference type="SUPFAM" id="SSF55785">
    <property type="entry name" value="PYP-like sensor domain (PAS domain)"/>
    <property type="match status" value="2"/>
</dbReference>
<feature type="region of interest" description="Disordered" evidence="7">
    <location>
        <begin position="369"/>
        <end position="621"/>
    </location>
</feature>
<feature type="domain" description="PAS" evidence="8">
    <location>
        <begin position="100"/>
        <end position="171"/>
    </location>
</feature>
<evidence type="ECO:0000256" key="3">
    <source>
        <dbReference type="ARBA" id="ARBA00023015"/>
    </source>
</evidence>
<dbReference type="InterPro" id="IPR000014">
    <property type="entry name" value="PAS"/>
</dbReference>
<keyword evidence="2" id="KW-0677">Repeat</keyword>
<keyword evidence="5" id="KW-0804">Transcription</keyword>
<feature type="compositionally biased region" description="Low complexity" evidence="7">
    <location>
        <begin position="1181"/>
        <end position="1203"/>
    </location>
</feature>
<dbReference type="Proteomes" id="UP000830375">
    <property type="component" value="Unassembled WGS sequence"/>
</dbReference>
<dbReference type="InterPro" id="IPR010011">
    <property type="entry name" value="NCO_DUF1518"/>
</dbReference>
<dbReference type="PROSITE" id="PS50112">
    <property type="entry name" value="PAS"/>
    <property type="match status" value="1"/>
</dbReference>
<feature type="compositionally biased region" description="Polar residues" evidence="7">
    <location>
        <begin position="1108"/>
        <end position="1117"/>
    </location>
</feature>
<dbReference type="PANTHER" id="PTHR10684:SF1">
    <property type="entry name" value="NUCLEAR RECEPTOR COACTIVATOR 1"/>
    <property type="match status" value="1"/>
</dbReference>
<evidence type="ECO:0000313" key="10">
    <source>
        <dbReference type="Proteomes" id="UP000830375"/>
    </source>
</evidence>
<keyword evidence="10" id="KW-1185">Reference proteome</keyword>
<keyword evidence="9" id="KW-0675">Receptor</keyword>
<feature type="compositionally biased region" description="Basic and acidic residues" evidence="7">
    <location>
        <begin position="594"/>
        <end position="604"/>
    </location>
</feature>
<feature type="region of interest" description="Disordered" evidence="7">
    <location>
        <begin position="733"/>
        <end position="802"/>
    </location>
</feature>
<comment type="caution">
    <text evidence="9">The sequence shown here is derived from an EMBL/GenBank/DDBJ whole genome shotgun (WGS) entry which is preliminary data.</text>
</comment>
<dbReference type="InterPro" id="IPR035965">
    <property type="entry name" value="PAS-like_dom_sf"/>
</dbReference>
<dbReference type="SUPFAM" id="SSF69125">
    <property type="entry name" value="Nuclear receptor coactivator interlocking domain"/>
    <property type="match status" value="1"/>
</dbReference>
<feature type="compositionally biased region" description="Polar residues" evidence="7">
    <location>
        <begin position="741"/>
        <end position="772"/>
    </location>
</feature>
<keyword evidence="3" id="KW-0805">Transcription regulation</keyword>
<gene>
    <name evidence="9" type="ORF">H4Q32_014976</name>
</gene>
<evidence type="ECO:0000313" key="9">
    <source>
        <dbReference type="EMBL" id="KAI2652135.1"/>
    </source>
</evidence>